<name>A0ABV3U3P2_9GAMM</name>
<evidence type="ECO:0000313" key="1">
    <source>
        <dbReference type="EMBL" id="MEX1668535.1"/>
    </source>
</evidence>
<dbReference type="Proteomes" id="UP001557485">
    <property type="component" value="Unassembled WGS sequence"/>
</dbReference>
<sequence>MPTSNPNTLNMPLKILVLVIATSLPFKNAWAAELLFFHDAHCGACLSFEKDVGGIYHKTQEAILAPLQRVEFYSEDGKISDTTNMPGLTTPVAWIPSFVVMDNGREIGRIAGYQSAELFWMALNQILGQLPKKPETPDPAQ</sequence>
<comment type="caution">
    <text evidence="1">The sequence shown here is derived from an EMBL/GenBank/DDBJ whole genome shotgun (WGS) entry which is preliminary data.</text>
</comment>
<gene>
    <name evidence="1" type="ORF">AB4876_06410</name>
</gene>
<dbReference type="InterPro" id="IPR036249">
    <property type="entry name" value="Thioredoxin-like_sf"/>
</dbReference>
<evidence type="ECO:0008006" key="3">
    <source>
        <dbReference type="Google" id="ProtNLM"/>
    </source>
</evidence>
<dbReference type="SUPFAM" id="SSF52833">
    <property type="entry name" value="Thioredoxin-like"/>
    <property type="match status" value="1"/>
</dbReference>
<keyword evidence="2" id="KW-1185">Reference proteome</keyword>
<evidence type="ECO:0000313" key="2">
    <source>
        <dbReference type="Proteomes" id="UP001557485"/>
    </source>
</evidence>
<protein>
    <recommendedName>
        <fullName evidence="3">Thioredoxin family protein</fullName>
    </recommendedName>
</protein>
<proteinExistence type="predicted"/>
<accession>A0ABV3U3P2</accession>
<reference evidence="1 2" key="1">
    <citation type="journal article" date="2011" name="Int. J. Syst. Evol. Microbiol.">
        <title>Zhongshania antarctica gen. nov., sp. nov. and Zhongshania guokunii sp. nov., gammaproteobacteria respectively isolated from coastal attached (fast) ice and surface seawater of the Antarctic.</title>
        <authorList>
            <person name="Li H.J."/>
            <person name="Zhang X.Y."/>
            <person name="Chen C.X."/>
            <person name="Zhang Y.J."/>
            <person name="Gao Z.M."/>
            <person name="Yu Y."/>
            <person name="Chen X.L."/>
            <person name="Chen B."/>
            <person name="Zhang Y.Z."/>
        </authorList>
    </citation>
    <scope>NUCLEOTIDE SEQUENCE [LARGE SCALE GENOMIC DNA]</scope>
    <source>
        <strain evidence="1 2">ZS6-22T</strain>
    </source>
</reference>
<dbReference type="EMBL" id="JBFRYA010000004">
    <property type="protein sequence ID" value="MEX1668535.1"/>
    <property type="molecule type" value="Genomic_DNA"/>
</dbReference>
<organism evidence="1 2">
    <name type="scientific">Zhongshania guokunii</name>
    <dbReference type="NCBI Taxonomy" id="641783"/>
    <lineage>
        <taxon>Bacteria</taxon>
        <taxon>Pseudomonadati</taxon>
        <taxon>Pseudomonadota</taxon>
        <taxon>Gammaproteobacteria</taxon>
        <taxon>Cellvibrionales</taxon>
        <taxon>Spongiibacteraceae</taxon>
        <taxon>Zhongshania</taxon>
    </lineage>
</organism>
<dbReference type="RefSeq" id="WP_368380820.1">
    <property type="nucleotide sequence ID" value="NZ_JBFRYA010000004.1"/>
</dbReference>
<dbReference type="Gene3D" id="3.40.30.10">
    <property type="entry name" value="Glutaredoxin"/>
    <property type="match status" value="1"/>
</dbReference>